<evidence type="ECO:0000256" key="5">
    <source>
        <dbReference type="ARBA" id="ARBA00022692"/>
    </source>
</evidence>
<feature type="transmembrane region" description="Helical" evidence="14">
    <location>
        <begin position="96"/>
        <end position="114"/>
    </location>
</feature>
<dbReference type="GO" id="GO:0004930">
    <property type="term" value="F:G protein-coupled receptor activity"/>
    <property type="evidence" value="ECO:0007669"/>
    <property type="project" value="UniProtKB-KW"/>
</dbReference>
<keyword evidence="10 13" id="KW-0675">Receptor</keyword>
<keyword evidence="9 14" id="KW-0472">Membrane</keyword>
<dbReference type="PRINTS" id="PR00245">
    <property type="entry name" value="OLFACTORYR"/>
</dbReference>
<dbReference type="Gene3D" id="1.20.1070.10">
    <property type="entry name" value="Rhodopsin 7-helix transmembrane proteins"/>
    <property type="match status" value="1"/>
</dbReference>
<feature type="domain" description="G-protein coupled receptors family 1 profile" evidence="15">
    <location>
        <begin position="35"/>
        <end position="284"/>
    </location>
</feature>
<feature type="transmembrane region" description="Helical" evidence="14">
    <location>
        <begin position="267"/>
        <end position="286"/>
    </location>
</feature>
<keyword evidence="7 14" id="KW-1133">Transmembrane helix</keyword>
<evidence type="ECO:0000256" key="12">
    <source>
        <dbReference type="ARBA" id="ARBA00023224"/>
    </source>
</evidence>
<comment type="subcellular location">
    <subcellularLocation>
        <location evidence="1 14">Cell membrane</location>
        <topology evidence="1 14">Multi-pass membrane protein</topology>
    </subcellularLocation>
</comment>
<accession>A0A8D0GEK4</accession>
<evidence type="ECO:0000256" key="11">
    <source>
        <dbReference type="ARBA" id="ARBA00023180"/>
    </source>
</evidence>
<keyword evidence="8 13" id="KW-0297">G-protein coupled receptor</keyword>
<dbReference type="InterPro" id="IPR017452">
    <property type="entry name" value="GPCR_Rhodpsn_7TM"/>
</dbReference>
<evidence type="ECO:0000256" key="8">
    <source>
        <dbReference type="ARBA" id="ARBA00023040"/>
    </source>
</evidence>
<dbReference type="PANTHER" id="PTHR26454:SF0">
    <property type="entry name" value="OLFACTORY RECEPTOR"/>
    <property type="match status" value="1"/>
</dbReference>
<dbReference type="SUPFAM" id="SSF81321">
    <property type="entry name" value="Family A G protein-coupled receptor-like"/>
    <property type="match status" value="1"/>
</dbReference>
<dbReference type="GO" id="GO:0005886">
    <property type="term" value="C:plasma membrane"/>
    <property type="evidence" value="ECO:0007669"/>
    <property type="project" value="UniProtKB-SubCell"/>
</dbReference>
<evidence type="ECO:0000256" key="13">
    <source>
        <dbReference type="RuleBase" id="RU000688"/>
    </source>
</evidence>
<evidence type="ECO:0000256" key="3">
    <source>
        <dbReference type="ARBA" id="ARBA00022475"/>
    </source>
</evidence>
<evidence type="ECO:0000256" key="4">
    <source>
        <dbReference type="ARBA" id="ARBA00022606"/>
    </source>
</evidence>
<sequence>LENHQFILLGFPTNPRIQLLLFFFVLANYLLTLSGNGVIIGITLSDHRLRSPMYFFLRNFSFVEIWFTSVTVPKLLAGFLVGSKTISFAGCMTQCYFYFLLGAAEFLLLGVMSFDRYQAICNPLHYPALMTGRFCLQLVCGSWVAAFTTILGPLIMVTGLPYCGPNVINHFFCDRTPLVSLACSNTKMVEAINLALAAVLLLGSLVLTGISYCLIILAVLRIPSIEGRRKAFSTCASHMVVVTIVYGSHIFMHVRTTHTYPEQVDKMVALMTSVVAPSLNPFIYTLRNEKVKEALRDAAQRSGLYLTKEEGDKRKNIK</sequence>
<keyword evidence="11" id="KW-0325">Glycoprotein</keyword>
<feature type="transmembrane region" description="Helical" evidence="14">
    <location>
        <begin position="20"/>
        <end position="44"/>
    </location>
</feature>
<dbReference type="CDD" id="cd15912">
    <property type="entry name" value="7tmA_OR6C-like"/>
    <property type="match status" value="1"/>
</dbReference>
<dbReference type="FunFam" id="1.20.1070.10:FF:000010">
    <property type="entry name" value="Olfactory receptor"/>
    <property type="match status" value="1"/>
</dbReference>
<dbReference type="Pfam" id="PF13853">
    <property type="entry name" value="7tm_4"/>
    <property type="match status" value="1"/>
</dbReference>
<dbReference type="GeneTree" id="ENSGT01090000260086"/>
<comment type="similarity">
    <text evidence="2 13">Belongs to the G-protein coupled receptor 1 family.</text>
</comment>
<evidence type="ECO:0000256" key="7">
    <source>
        <dbReference type="ARBA" id="ARBA00022989"/>
    </source>
</evidence>
<dbReference type="Proteomes" id="UP000694392">
    <property type="component" value="Unplaced"/>
</dbReference>
<name>A0A8D0GEK4_SPHPU</name>
<feature type="transmembrane region" description="Helical" evidence="14">
    <location>
        <begin position="56"/>
        <end position="76"/>
    </location>
</feature>
<evidence type="ECO:0000256" key="2">
    <source>
        <dbReference type="ARBA" id="ARBA00010663"/>
    </source>
</evidence>
<keyword evidence="5 13" id="KW-0812">Transmembrane</keyword>
<organism evidence="16 17">
    <name type="scientific">Sphenodon punctatus</name>
    <name type="common">Tuatara</name>
    <name type="synonym">Hatteria punctata</name>
    <dbReference type="NCBI Taxonomy" id="8508"/>
    <lineage>
        <taxon>Eukaryota</taxon>
        <taxon>Metazoa</taxon>
        <taxon>Chordata</taxon>
        <taxon>Craniata</taxon>
        <taxon>Vertebrata</taxon>
        <taxon>Euteleostomi</taxon>
        <taxon>Lepidosauria</taxon>
        <taxon>Sphenodontia</taxon>
        <taxon>Sphenodontidae</taxon>
        <taxon>Sphenodon</taxon>
    </lineage>
</organism>
<dbReference type="InterPro" id="IPR000276">
    <property type="entry name" value="GPCR_Rhodpsn"/>
</dbReference>
<dbReference type="PANTHER" id="PTHR26454">
    <property type="entry name" value="OLFACTORY RECEPTOR"/>
    <property type="match status" value="1"/>
</dbReference>
<evidence type="ECO:0000256" key="6">
    <source>
        <dbReference type="ARBA" id="ARBA00022725"/>
    </source>
</evidence>
<gene>
    <name evidence="16" type="primary">OR6S1</name>
</gene>
<dbReference type="Ensembl" id="ENSSPUT00000008030.1">
    <property type="protein sequence ID" value="ENSSPUP00000007537.1"/>
    <property type="gene ID" value="ENSSPUG00000005828.1"/>
</dbReference>
<keyword evidence="17" id="KW-1185">Reference proteome</keyword>
<proteinExistence type="inferred from homology"/>
<protein>
    <recommendedName>
        <fullName evidence="14">Olfactory receptor</fullName>
    </recommendedName>
</protein>
<dbReference type="InterPro" id="IPR000725">
    <property type="entry name" value="Olfact_rcpt"/>
</dbReference>
<feature type="transmembrane region" description="Helical" evidence="14">
    <location>
        <begin position="194"/>
        <end position="220"/>
    </location>
</feature>
<reference evidence="16" key="1">
    <citation type="submission" date="2025-08" db="UniProtKB">
        <authorList>
            <consortium name="Ensembl"/>
        </authorList>
    </citation>
    <scope>IDENTIFICATION</scope>
</reference>
<dbReference type="OMA" id="MGGLFPV"/>
<evidence type="ECO:0000313" key="16">
    <source>
        <dbReference type="Ensembl" id="ENSSPUP00000007537.1"/>
    </source>
</evidence>
<keyword evidence="3 14" id="KW-1003">Cell membrane</keyword>
<dbReference type="PROSITE" id="PS00237">
    <property type="entry name" value="G_PROTEIN_RECEP_F1_1"/>
    <property type="match status" value="1"/>
</dbReference>
<keyword evidence="12 13" id="KW-0807">Transducer</keyword>
<keyword evidence="4 14" id="KW-0716">Sensory transduction</keyword>
<dbReference type="InterPro" id="IPR047132">
    <property type="entry name" value="Olfact_rcpt_6C-like"/>
</dbReference>
<evidence type="ECO:0000259" key="15">
    <source>
        <dbReference type="PROSITE" id="PS50262"/>
    </source>
</evidence>
<dbReference type="PROSITE" id="PS50262">
    <property type="entry name" value="G_PROTEIN_RECEP_F1_2"/>
    <property type="match status" value="1"/>
</dbReference>
<evidence type="ECO:0000256" key="9">
    <source>
        <dbReference type="ARBA" id="ARBA00023136"/>
    </source>
</evidence>
<dbReference type="PRINTS" id="PR00237">
    <property type="entry name" value="GPCRRHODOPSN"/>
</dbReference>
<keyword evidence="6 14" id="KW-0552">Olfaction</keyword>
<evidence type="ECO:0000256" key="14">
    <source>
        <dbReference type="RuleBase" id="RU363047"/>
    </source>
</evidence>
<feature type="transmembrane region" description="Helical" evidence="14">
    <location>
        <begin position="232"/>
        <end position="252"/>
    </location>
</feature>
<reference evidence="16" key="2">
    <citation type="submission" date="2025-09" db="UniProtKB">
        <authorList>
            <consortium name="Ensembl"/>
        </authorList>
    </citation>
    <scope>IDENTIFICATION</scope>
</reference>
<evidence type="ECO:0000256" key="1">
    <source>
        <dbReference type="ARBA" id="ARBA00004651"/>
    </source>
</evidence>
<dbReference type="FunFam" id="1.10.1220.70:FF:000001">
    <property type="entry name" value="Olfactory receptor"/>
    <property type="match status" value="1"/>
</dbReference>
<evidence type="ECO:0000313" key="17">
    <source>
        <dbReference type="Proteomes" id="UP000694392"/>
    </source>
</evidence>
<evidence type="ECO:0000256" key="10">
    <source>
        <dbReference type="ARBA" id="ARBA00023170"/>
    </source>
</evidence>
<dbReference type="AlphaFoldDB" id="A0A8D0GEK4"/>
<feature type="transmembrane region" description="Helical" evidence="14">
    <location>
        <begin position="134"/>
        <end position="156"/>
    </location>
</feature>
<dbReference type="GO" id="GO:0004984">
    <property type="term" value="F:olfactory receptor activity"/>
    <property type="evidence" value="ECO:0007669"/>
    <property type="project" value="InterPro"/>
</dbReference>